<comment type="similarity">
    <text evidence="1">Belongs to the NmrA-type oxidoreductase family.</text>
</comment>
<dbReference type="Proteomes" id="UP000190744">
    <property type="component" value="Unassembled WGS sequence"/>
</dbReference>
<accession>A0A1S9RQA3</accession>
<protein>
    <submittedName>
        <fullName evidence="4">HSCARG dehydrogenase</fullName>
    </submittedName>
</protein>
<dbReference type="EMBL" id="LJBN01000123">
    <property type="protein sequence ID" value="OOQ87546.1"/>
    <property type="molecule type" value="Genomic_DNA"/>
</dbReference>
<dbReference type="SUPFAM" id="SSF51735">
    <property type="entry name" value="NAD(P)-binding Rossmann-fold domains"/>
    <property type="match status" value="1"/>
</dbReference>
<dbReference type="Gene3D" id="3.40.50.720">
    <property type="entry name" value="NAD(P)-binding Rossmann-like Domain"/>
    <property type="match status" value="1"/>
</dbReference>
<dbReference type="AlphaFoldDB" id="A0A1S9RQA3"/>
<dbReference type="Gene3D" id="3.90.25.10">
    <property type="entry name" value="UDP-galactose 4-epimerase, domain 1"/>
    <property type="match status" value="1"/>
</dbReference>
<organism evidence="4 5">
    <name type="scientific">Penicillium brasilianum</name>
    <dbReference type="NCBI Taxonomy" id="104259"/>
    <lineage>
        <taxon>Eukaryota</taxon>
        <taxon>Fungi</taxon>
        <taxon>Dikarya</taxon>
        <taxon>Ascomycota</taxon>
        <taxon>Pezizomycotina</taxon>
        <taxon>Eurotiomycetes</taxon>
        <taxon>Eurotiomycetidae</taxon>
        <taxon>Eurotiales</taxon>
        <taxon>Aspergillaceae</taxon>
        <taxon>Penicillium</taxon>
    </lineage>
</organism>
<feature type="domain" description="NmrA-like" evidence="3">
    <location>
        <begin position="3"/>
        <end position="245"/>
    </location>
</feature>
<evidence type="ECO:0000259" key="3">
    <source>
        <dbReference type="Pfam" id="PF05368"/>
    </source>
</evidence>
<dbReference type="InterPro" id="IPR008030">
    <property type="entry name" value="NmrA-like"/>
</dbReference>
<dbReference type="InterPro" id="IPR036291">
    <property type="entry name" value="NAD(P)-bd_dom_sf"/>
</dbReference>
<sequence length="437" mass="47913">MAHLVVVVGATGTQGGSVVNTLLKDSSYSVRAITRNPDGDAAKALKAKGAQVVGADLNDENSLVDAFAGAYAIFAVTNFFEPAESVGVEQARKIEYQQAINMVHAAKRTTTLQHYLWSTLPNSNALSKGKFNVHFFDVKSSVDDYIRQDKEFLAKTTFIYLSFFSKNMSYPVYVPMYLKPANKHVQLLPLDGSTPLQSIGDASVNTGVFVRSVLNNKPAGGTYVLCVVEDFTFQSYLELWGEATGLAKGEGSTAVVTISYDDYRWLWPGFGDLMGEMNAFWHFARDRSWETPLGAKPVDARDLMSAEDKKALQSTATAFQLAAAEFKEAIHQFVVSAKAQYPSNAATEDILQVDQGLNEDLRKKWITGGFEKPQQLHISGFGVLNGRDSVPLILQESMRILSHEKAWSSNANAIRNALRQMLLGGVASFHAEAKSDI</sequence>
<dbReference type="InterPro" id="IPR051164">
    <property type="entry name" value="NmrA-like_oxidored"/>
</dbReference>
<keyword evidence="2" id="KW-0521">NADP</keyword>
<dbReference type="Pfam" id="PF05368">
    <property type="entry name" value="NmrA"/>
    <property type="match status" value="1"/>
</dbReference>
<evidence type="ECO:0000256" key="2">
    <source>
        <dbReference type="ARBA" id="ARBA00022857"/>
    </source>
</evidence>
<dbReference type="PANTHER" id="PTHR42748:SF28">
    <property type="entry name" value="NMRA-LIKE DOMAIN-CONTAINING PROTEIN"/>
    <property type="match status" value="1"/>
</dbReference>
<dbReference type="GO" id="GO:0005634">
    <property type="term" value="C:nucleus"/>
    <property type="evidence" value="ECO:0007669"/>
    <property type="project" value="TreeGrafter"/>
</dbReference>
<proteinExistence type="inferred from homology"/>
<dbReference type="PANTHER" id="PTHR42748">
    <property type="entry name" value="NITROGEN METABOLITE REPRESSION PROTEIN NMRA FAMILY MEMBER"/>
    <property type="match status" value="1"/>
</dbReference>
<name>A0A1S9RQA3_PENBI</name>
<gene>
    <name evidence="4" type="ORF">PEBR_15527</name>
</gene>
<comment type="caution">
    <text evidence="4">The sequence shown here is derived from an EMBL/GenBank/DDBJ whole genome shotgun (WGS) entry which is preliminary data.</text>
</comment>
<evidence type="ECO:0000313" key="4">
    <source>
        <dbReference type="EMBL" id="OOQ87546.1"/>
    </source>
</evidence>
<reference evidence="5" key="1">
    <citation type="submission" date="2015-09" db="EMBL/GenBank/DDBJ databases">
        <authorList>
            <person name="Fill T.P."/>
            <person name="Baretta J.F."/>
            <person name="de Almeida L.G."/>
            <person name="Rocha M."/>
            <person name="de Souza D.H."/>
            <person name="Malavazi I."/>
            <person name="Cerdeira L.T."/>
            <person name="Hong H."/>
            <person name="Samborskyy M."/>
            <person name="de Vasconcelos A.T."/>
            <person name="Leadlay P."/>
            <person name="Rodrigues-Filho E."/>
        </authorList>
    </citation>
    <scope>NUCLEOTIDE SEQUENCE [LARGE SCALE GENOMIC DNA]</scope>
    <source>
        <strain evidence="5">LaBioMMi 136</strain>
    </source>
</reference>
<evidence type="ECO:0000256" key="1">
    <source>
        <dbReference type="ARBA" id="ARBA00006328"/>
    </source>
</evidence>
<evidence type="ECO:0000313" key="5">
    <source>
        <dbReference type="Proteomes" id="UP000190744"/>
    </source>
</evidence>